<keyword evidence="2" id="KW-0456">Lyase</keyword>
<dbReference type="PROSITE" id="PS00166">
    <property type="entry name" value="ENOYL_COA_HYDRATASE"/>
    <property type="match status" value="1"/>
</dbReference>
<dbReference type="InterPro" id="IPR014748">
    <property type="entry name" value="Enoyl-CoA_hydra_C"/>
</dbReference>
<comment type="caution">
    <text evidence="4">The sequence shown here is derived from an EMBL/GenBank/DDBJ whole genome shotgun (WGS) entry which is preliminary data.</text>
</comment>
<dbReference type="Gene3D" id="1.10.12.10">
    <property type="entry name" value="Lyase 2-enoyl-coa Hydratase, Chain A, domain 2"/>
    <property type="match status" value="1"/>
</dbReference>
<gene>
    <name evidence="4" type="ORF">J9259_04010</name>
    <name evidence="5" type="ORF">KIY12_02795</name>
</gene>
<evidence type="ECO:0000313" key="5">
    <source>
        <dbReference type="EMBL" id="MBX8643642.1"/>
    </source>
</evidence>
<dbReference type="EMBL" id="JAHEAC010000014">
    <property type="protein sequence ID" value="MBX8643642.1"/>
    <property type="molecule type" value="Genomic_DNA"/>
</dbReference>
<dbReference type="PANTHER" id="PTHR11941">
    <property type="entry name" value="ENOYL-COA HYDRATASE-RELATED"/>
    <property type="match status" value="1"/>
</dbReference>
<evidence type="ECO:0000313" key="6">
    <source>
        <dbReference type="Proteomes" id="UP000716004"/>
    </source>
</evidence>
<evidence type="ECO:0000256" key="1">
    <source>
        <dbReference type="ARBA" id="ARBA00005254"/>
    </source>
</evidence>
<dbReference type="Proteomes" id="UP000716004">
    <property type="component" value="Unassembled WGS sequence"/>
</dbReference>
<dbReference type="Proteomes" id="UP000750197">
    <property type="component" value="Unassembled WGS sequence"/>
</dbReference>
<sequence>MSYNSYEDLTVEKKNGYLLLKLNRPDVLNALSFQLVSHIAEAMKEADADDDVKSVVITGNGRAFSAGADIRDMENRSFISFEHRDDFSVWDDMLEVRKPVIAAVEGYALGGGCELAMSADILVAAEGTKFGQPEINLAIIPGAGGTQRLSRAIGRHRAMRYILTGELFTAAEAFSMGLVSSLVPPGQALTEAIRIAEKIAEKSLISVLLAKEAVNFSQESTLTQGLKFERQLFYSLFSTADRKEGMEAFLHKRKPSFSDS</sequence>
<proteinExistence type="inferred from homology"/>
<dbReference type="SUPFAM" id="SSF52096">
    <property type="entry name" value="ClpP/crotonase"/>
    <property type="match status" value="1"/>
</dbReference>
<comment type="similarity">
    <text evidence="1 3">Belongs to the enoyl-CoA hydratase/isomerase family.</text>
</comment>
<dbReference type="PANTHER" id="PTHR11941:SF54">
    <property type="entry name" value="ENOYL-COA HYDRATASE, MITOCHONDRIAL"/>
    <property type="match status" value="1"/>
</dbReference>
<protein>
    <submittedName>
        <fullName evidence="4">Enoyl-CoA hydratase/isomerase family protein</fullName>
    </submittedName>
</protein>
<evidence type="ECO:0000256" key="2">
    <source>
        <dbReference type="ARBA" id="ARBA00023239"/>
    </source>
</evidence>
<reference evidence="4" key="1">
    <citation type="submission" date="2021-04" db="EMBL/GenBank/DDBJ databases">
        <title>Genomic insights into ecological role and evolution of a novel Thermoplasmata order Candidatus Sysuiplasmatales.</title>
        <authorList>
            <person name="Yuan Y."/>
        </authorList>
    </citation>
    <scope>NUCLEOTIDE SEQUENCE</scope>
    <source>
        <strain evidence="5">TUT19-bin139</strain>
        <strain evidence="4">YP2-bin.285</strain>
    </source>
</reference>
<dbReference type="AlphaFoldDB" id="A0A8J7YN10"/>
<evidence type="ECO:0000256" key="3">
    <source>
        <dbReference type="RuleBase" id="RU003707"/>
    </source>
</evidence>
<dbReference type="FunFam" id="3.90.226.10:FF:000009">
    <property type="entry name" value="Carnitinyl-CoA dehydratase"/>
    <property type="match status" value="1"/>
</dbReference>
<dbReference type="CDD" id="cd06558">
    <property type="entry name" value="crotonase-like"/>
    <property type="match status" value="1"/>
</dbReference>
<dbReference type="InterPro" id="IPR018376">
    <property type="entry name" value="Enoyl-CoA_hyd/isom_CS"/>
</dbReference>
<name>A0A8J7YN10_9ARCH</name>
<dbReference type="GO" id="GO:0016836">
    <property type="term" value="F:hydro-lyase activity"/>
    <property type="evidence" value="ECO:0007669"/>
    <property type="project" value="UniProtKB-ARBA"/>
</dbReference>
<dbReference type="Gene3D" id="3.90.226.10">
    <property type="entry name" value="2-enoyl-CoA Hydratase, Chain A, domain 1"/>
    <property type="match status" value="1"/>
</dbReference>
<dbReference type="Pfam" id="PF00378">
    <property type="entry name" value="ECH_1"/>
    <property type="match status" value="1"/>
</dbReference>
<organism evidence="4 6">
    <name type="scientific">Candidatus Sysuiplasma superficiale</name>
    <dbReference type="NCBI Taxonomy" id="2823368"/>
    <lineage>
        <taxon>Archaea</taxon>
        <taxon>Methanobacteriati</taxon>
        <taxon>Thermoplasmatota</taxon>
        <taxon>Thermoplasmata</taxon>
        <taxon>Candidatus Sysuiplasmatales</taxon>
        <taxon>Candidatus Sysuiplasmataceae</taxon>
        <taxon>Candidatus Sysuiplasma</taxon>
    </lineage>
</organism>
<dbReference type="FunFam" id="1.10.12.10:FF:000001">
    <property type="entry name" value="Probable enoyl-CoA hydratase, mitochondrial"/>
    <property type="match status" value="1"/>
</dbReference>
<dbReference type="GO" id="GO:0006635">
    <property type="term" value="P:fatty acid beta-oxidation"/>
    <property type="evidence" value="ECO:0007669"/>
    <property type="project" value="TreeGrafter"/>
</dbReference>
<dbReference type="InterPro" id="IPR001753">
    <property type="entry name" value="Enoyl-CoA_hydra/iso"/>
</dbReference>
<dbReference type="EMBL" id="JAGVSJ010000007">
    <property type="protein sequence ID" value="MBX8631670.1"/>
    <property type="molecule type" value="Genomic_DNA"/>
</dbReference>
<accession>A0A8J7YN10</accession>
<dbReference type="InterPro" id="IPR029045">
    <property type="entry name" value="ClpP/crotonase-like_dom_sf"/>
</dbReference>
<evidence type="ECO:0000313" key="4">
    <source>
        <dbReference type="EMBL" id="MBX8631670.1"/>
    </source>
</evidence>